<protein>
    <recommendedName>
        <fullName evidence="7">Nucleotide-diphospho-sugar transferase domain-containing protein</fullName>
    </recommendedName>
</protein>
<dbReference type="AlphaFoldDB" id="A0AA36IYN0"/>
<evidence type="ECO:0000313" key="6">
    <source>
        <dbReference type="Proteomes" id="UP001178507"/>
    </source>
</evidence>
<keyword evidence="3" id="KW-0119">Carbohydrate metabolism</keyword>
<keyword evidence="4" id="KW-1133">Transmembrane helix</keyword>
<dbReference type="GO" id="GO:0006004">
    <property type="term" value="P:fucose metabolic process"/>
    <property type="evidence" value="ECO:0007669"/>
    <property type="project" value="UniProtKB-KW"/>
</dbReference>
<dbReference type="Pfam" id="PF10250">
    <property type="entry name" value="O-FucT"/>
    <property type="match status" value="1"/>
</dbReference>
<dbReference type="InterPro" id="IPR019378">
    <property type="entry name" value="GDP-Fuc_O-FucTrfase"/>
</dbReference>
<dbReference type="Proteomes" id="UP001178507">
    <property type="component" value="Unassembled WGS sequence"/>
</dbReference>
<evidence type="ECO:0000256" key="4">
    <source>
        <dbReference type="SAM" id="Phobius"/>
    </source>
</evidence>
<dbReference type="CDD" id="cd11296">
    <property type="entry name" value="O-FucT_like"/>
    <property type="match status" value="1"/>
</dbReference>
<keyword evidence="4" id="KW-0472">Membrane</keyword>
<reference evidence="5" key="1">
    <citation type="submission" date="2023-08" db="EMBL/GenBank/DDBJ databases">
        <authorList>
            <person name="Chen Y."/>
            <person name="Shah S."/>
            <person name="Dougan E. K."/>
            <person name="Thang M."/>
            <person name="Chan C."/>
        </authorList>
    </citation>
    <scope>NUCLEOTIDE SEQUENCE</scope>
</reference>
<name>A0AA36IYN0_9DINO</name>
<evidence type="ECO:0000256" key="2">
    <source>
        <dbReference type="ARBA" id="ARBA00023253"/>
    </source>
</evidence>
<organism evidence="5 6">
    <name type="scientific">Effrenium voratum</name>
    <dbReference type="NCBI Taxonomy" id="2562239"/>
    <lineage>
        <taxon>Eukaryota</taxon>
        <taxon>Sar</taxon>
        <taxon>Alveolata</taxon>
        <taxon>Dinophyceae</taxon>
        <taxon>Suessiales</taxon>
        <taxon>Symbiodiniaceae</taxon>
        <taxon>Effrenium</taxon>
    </lineage>
</organism>
<accession>A0AA36IYN0</accession>
<keyword evidence="1" id="KW-0808">Transferase</keyword>
<sequence length="759" mass="86256">MALCTTCKAQDFCIRGIRAMMISIGMMTGAIYLHMWSFSASISETLWPQNTSDLEVSTRQVSRVQFQYQLCHGLTNQRLQLIDGILVALFLGAQVVLPEKMQWNGAQFMDVSDVNMQPLSRIWNMPRLKRQVQDLYTEFWCRRKELASNVWCATLPAAAIVFDPNQSASFEAVRMHLDQWTPERLLKKGQELWRNSSDRSWSELAPSQVRIVEPCEFWFKTKVTEDSEMWHWFWAISNALDFSGEVVSTSEQLKRLMYGGFGHAAFQKAKSLGYSNLRNGSYHVVHLRAEEDWKRHCALWTSWAGKRDNCMNNTFEIGNVLLSEGITPSVPIYLATGLSTTELQHLRESGSLPNLFDIYTVVTKDMLNISQAPLVDDRHREYWAAVDFVISQDAETFIGNSVSTFSAFLLEMRRIRNQSSLHYNGGKVPLEEINLLRPKKLTLVSPIRPAIKWVFTLGDVKPFDSVYNATMVSVQSAQAKTALVPICVTAANPYSDLVVLLVSMGVRVIYHKPAWRATVDSVVGAWNADVEKLERLHKWPADPKKVADRVLRIDIPLLGILDQFVLYTDTDVIFTGPVTWQDLIGEKADSLIATLERKMLGRGLFKQYAKPGHFGVPQFYAVSGEKNQNSAKDADTGVMLMNLPALRNTYKAFENFLFSDDHLLRGQADPAGYLKFYVDSNGQSMSAILPFNLNWKPFWKPNRNAQIVQFYGPKCDTDILPFLQDGTVHFEPYRKMLTRCAEGNCEQLCREYHAVLAPG</sequence>
<evidence type="ECO:0000313" key="5">
    <source>
        <dbReference type="EMBL" id="CAJ1395295.1"/>
    </source>
</evidence>
<comment type="caution">
    <text evidence="5">The sequence shown here is derived from an EMBL/GenBank/DDBJ whole genome shotgun (WGS) entry which is preliminary data.</text>
</comment>
<gene>
    <name evidence="5" type="ORF">EVOR1521_LOCUS19752</name>
</gene>
<evidence type="ECO:0000256" key="1">
    <source>
        <dbReference type="ARBA" id="ARBA00022679"/>
    </source>
</evidence>
<keyword evidence="2" id="KW-0294">Fucose metabolism</keyword>
<evidence type="ECO:0008006" key="7">
    <source>
        <dbReference type="Google" id="ProtNLM"/>
    </source>
</evidence>
<dbReference type="Gene3D" id="3.40.50.11350">
    <property type="match status" value="1"/>
</dbReference>
<proteinExistence type="predicted"/>
<evidence type="ECO:0000256" key="3">
    <source>
        <dbReference type="ARBA" id="ARBA00023277"/>
    </source>
</evidence>
<keyword evidence="6" id="KW-1185">Reference proteome</keyword>
<keyword evidence="4" id="KW-0812">Transmembrane</keyword>
<dbReference type="EMBL" id="CAUJNA010003113">
    <property type="protein sequence ID" value="CAJ1395295.1"/>
    <property type="molecule type" value="Genomic_DNA"/>
</dbReference>
<feature type="transmembrane region" description="Helical" evidence="4">
    <location>
        <begin position="12"/>
        <end position="36"/>
    </location>
</feature>
<dbReference type="GO" id="GO:0016740">
    <property type="term" value="F:transferase activity"/>
    <property type="evidence" value="ECO:0007669"/>
    <property type="project" value="UniProtKB-KW"/>
</dbReference>